<keyword evidence="10" id="KW-1185">Reference proteome</keyword>
<evidence type="ECO:0000256" key="2">
    <source>
        <dbReference type="ARBA" id="ARBA00009671"/>
    </source>
</evidence>
<dbReference type="PANTHER" id="PTHR12308">
    <property type="entry name" value="ANOCTAMIN"/>
    <property type="match status" value="1"/>
</dbReference>
<feature type="compositionally biased region" description="Acidic residues" evidence="7">
    <location>
        <begin position="533"/>
        <end position="543"/>
    </location>
</feature>
<proteinExistence type="inferred from homology"/>
<dbReference type="STRING" id="32473.ENSXCOP00000011812"/>
<reference evidence="9" key="2">
    <citation type="submission" date="2025-09" db="UniProtKB">
        <authorList>
            <consortium name="Ensembl"/>
        </authorList>
    </citation>
    <scope>IDENTIFICATION</scope>
</reference>
<dbReference type="GO" id="GO:0005886">
    <property type="term" value="C:plasma membrane"/>
    <property type="evidence" value="ECO:0007669"/>
    <property type="project" value="TreeGrafter"/>
</dbReference>
<evidence type="ECO:0000313" key="9">
    <source>
        <dbReference type="Ensembl" id="ENSXCOP00000011812.1"/>
    </source>
</evidence>
<comment type="caution">
    <text evidence="6">Lacks conserved residue(s) required for the propagation of feature annotation.</text>
</comment>
<keyword evidence="4 6" id="KW-1133">Transmembrane helix</keyword>
<keyword evidence="3 6" id="KW-0812">Transmembrane</keyword>
<feature type="transmembrane region" description="Helical" evidence="6">
    <location>
        <begin position="780"/>
        <end position="802"/>
    </location>
</feature>
<protein>
    <recommendedName>
        <fullName evidence="6">Anoctamin</fullName>
    </recommendedName>
</protein>
<evidence type="ECO:0000259" key="8">
    <source>
        <dbReference type="Pfam" id="PF04547"/>
    </source>
</evidence>
<sequence length="835" mass="95834">SDQLCFCSGKTTQDGKAENENNPPHYASHLFVLFGKRLLQAGRHILSHKSWMKTVPTENCDVLMTFADTTDDHTLLWLLNHIRLGIPELIIQIRHHKHTRVYAFFITATYENLLRGAEEMGLRKGVKPEFGGGARSFSCEEDYIYENIESELCFFTSQERQTIIKYWLDNLRAKHGEVLHNISFLEGQPIIPELRARGVIQQVFPLHEQRILNHLMKSWVQAVCEKQPLDDICDYFGVKIAMYFAWLGFYTTSMLYPAVIGFVLWMLTESDQTSRDICCVVFALFNVVWATLFLERWKRRGAELAYKWGTLDTPSKSLEEPRPQFRGVKRCSPVTGCEEFYYPPWRRRVFRWLVSLPICILCLCFVFLVMLICFELQEFVMGIKEMPRLARFIPTIMLAITVSACDEVYRKIACWLNDMENYRLQSAYEKNLIIKMVLFQFVNSYLSLFYIGFYLKDMERLKEMLATLLIIRQFLQNVKEVLQPYLYERHKLGELSMRALQRAAYTLSLPDNVTAHLTPRREKKCLNGGCGVPDEEEGGERDEADSGRFSEGETEEENVIDCGLKLRKVSFIEKVDRRPACGGAPMENSFLEEGSPTMVEKGMDPASVFEMCDDDDDNGIHDVKDSGGAVGGSAALPPSASDGAATEPKTKRESWMDPPEETESITLTQAEMESCMQTYADTFQDYQEMFVQFGYVVLFSSAFPLAAMCALINNIIEIRSDAFKLCTGLQRPFGLRVESIGQWQTAMEAMGLIAIIVNCYLIGQCGQLQRLFPWLSPEMAIISIVILEHFAILLKYIIHVAIPDIPTWVMEEMAKLDYQRREAFKVKEEAICWGF</sequence>
<feature type="transmembrane region" description="Helical" evidence="6">
    <location>
        <begin position="349"/>
        <end position="372"/>
    </location>
</feature>
<dbReference type="Ensembl" id="ENSXCOT00000011948.1">
    <property type="protein sequence ID" value="ENSXCOP00000011812.1"/>
    <property type="gene ID" value="ENSXCOG00000008929.1"/>
</dbReference>
<evidence type="ECO:0000256" key="3">
    <source>
        <dbReference type="ARBA" id="ARBA00022692"/>
    </source>
</evidence>
<evidence type="ECO:0000256" key="7">
    <source>
        <dbReference type="SAM" id="MobiDB-lite"/>
    </source>
</evidence>
<dbReference type="GO" id="GO:0005254">
    <property type="term" value="F:chloride channel activity"/>
    <property type="evidence" value="ECO:0007669"/>
    <property type="project" value="TreeGrafter"/>
</dbReference>
<accession>A0A3B5LLJ1</accession>
<feature type="region of interest" description="Disordered" evidence="7">
    <location>
        <begin position="527"/>
        <end position="554"/>
    </location>
</feature>
<reference evidence="9" key="1">
    <citation type="submission" date="2025-08" db="UniProtKB">
        <authorList>
            <consortium name="Ensembl"/>
        </authorList>
    </citation>
    <scope>IDENTIFICATION</scope>
</reference>
<feature type="region of interest" description="Disordered" evidence="7">
    <location>
        <begin position="615"/>
        <end position="662"/>
    </location>
</feature>
<evidence type="ECO:0000256" key="1">
    <source>
        <dbReference type="ARBA" id="ARBA00004141"/>
    </source>
</evidence>
<dbReference type="Proteomes" id="UP000261380">
    <property type="component" value="Unplaced"/>
</dbReference>
<evidence type="ECO:0000256" key="4">
    <source>
        <dbReference type="ARBA" id="ARBA00022989"/>
    </source>
</evidence>
<evidence type="ECO:0000256" key="6">
    <source>
        <dbReference type="RuleBase" id="RU280814"/>
    </source>
</evidence>
<evidence type="ECO:0000256" key="5">
    <source>
        <dbReference type="ARBA" id="ARBA00023136"/>
    </source>
</evidence>
<dbReference type="Pfam" id="PF04547">
    <property type="entry name" value="Anoctamin"/>
    <property type="match status" value="1"/>
</dbReference>
<name>A0A3B5LLJ1_9TELE</name>
<feature type="transmembrane region" description="Helical" evidence="6">
    <location>
        <begin position="243"/>
        <end position="265"/>
    </location>
</feature>
<comment type="subcellular location">
    <subcellularLocation>
        <location evidence="1 6">Membrane</location>
        <topology evidence="1 6">Multi-pass membrane protein</topology>
    </subcellularLocation>
</comment>
<feature type="transmembrane region" description="Helical" evidence="6">
    <location>
        <begin position="749"/>
        <end position="768"/>
    </location>
</feature>
<feature type="transmembrane region" description="Helical" evidence="6">
    <location>
        <begin position="432"/>
        <end position="455"/>
    </location>
</feature>
<feature type="transmembrane region" description="Helical" evidence="6">
    <location>
        <begin position="693"/>
        <end position="716"/>
    </location>
</feature>
<dbReference type="AlphaFoldDB" id="A0A3B5LLJ1"/>
<dbReference type="GeneTree" id="ENSGT00940000157019"/>
<organism evidence="9 10">
    <name type="scientific">Xiphophorus couchianus</name>
    <name type="common">Monterrey platyfish</name>
    <dbReference type="NCBI Taxonomy" id="32473"/>
    <lineage>
        <taxon>Eukaryota</taxon>
        <taxon>Metazoa</taxon>
        <taxon>Chordata</taxon>
        <taxon>Craniata</taxon>
        <taxon>Vertebrata</taxon>
        <taxon>Euteleostomi</taxon>
        <taxon>Actinopterygii</taxon>
        <taxon>Neopterygii</taxon>
        <taxon>Teleostei</taxon>
        <taxon>Neoteleostei</taxon>
        <taxon>Acanthomorphata</taxon>
        <taxon>Ovalentaria</taxon>
        <taxon>Atherinomorphae</taxon>
        <taxon>Cyprinodontiformes</taxon>
        <taxon>Poeciliidae</taxon>
        <taxon>Poeciliinae</taxon>
        <taxon>Xiphophorus</taxon>
    </lineage>
</organism>
<feature type="domain" description="Anoctamin transmembrane" evidence="8">
    <location>
        <begin position="232"/>
        <end position="815"/>
    </location>
</feature>
<comment type="similarity">
    <text evidence="2 6">Belongs to the anoctamin family.</text>
</comment>
<dbReference type="InterPro" id="IPR049452">
    <property type="entry name" value="Anoctamin_TM"/>
</dbReference>
<evidence type="ECO:0000313" key="10">
    <source>
        <dbReference type="Proteomes" id="UP000261380"/>
    </source>
</evidence>
<feature type="transmembrane region" description="Helical" evidence="6">
    <location>
        <begin position="277"/>
        <end position="294"/>
    </location>
</feature>
<dbReference type="InterPro" id="IPR007632">
    <property type="entry name" value="Anoctamin"/>
</dbReference>
<dbReference type="PANTHER" id="PTHR12308:SF33">
    <property type="entry name" value="ANOCTAMIN"/>
    <property type="match status" value="1"/>
</dbReference>
<keyword evidence="5 6" id="KW-0472">Membrane</keyword>